<feature type="compositionally biased region" description="Polar residues" evidence="1">
    <location>
        <begin position="48"/>
        <end position="62"/>
    </location>
</feature>
<reference evidence="2" key="2">
    <citation type="submission" date="2012-02" db="EMBL/GenBank/DDBJ databases">
        <authorList>
            <person name="Brueggemann H."/>
            <person name="Lomholt H.B."/>
            <person name="Tettelin H."/>
            <person name="Kilian M."/>
        </authorList>
    </citation>
    <scope>NUCLEOTIDE SEQUENCE</scope>
    <source>
        <strain evidence="2">15.1.R1</strain>
    </source>
</reference>
<reference evidence="2" key="1">
    <citation type="journal article" date="2012" name="PLoS ONE">
        <title>CRISPR/cas Loci of Type II Propionibacterium acnes Confer Immunity against Acquisition of Mobile Elements Present in Type I P. acnes.</title>
        <authorList>
            <person name="Bruggemann H."/>
            <person name="Lomholt H.B."/>
            <person name="Tettelin H."/>
            <person name="Kilian M."/>
        </authorList>
    </citation>
    <scope>NUCLEOTIDE SEQUENCE</scope>
    <source>
        <strain evidence="2">15.1.R1</strain>
    </source>
</reference>
<proteinExistence type="predicted"/>
<accession>H9ZMP6</accession>
<feature type="compositionally biased region" description="Low complexity" evidence="1">
    <location>
        <begin position="71"/>
        <end position="83"/>
    </location>
</feature>
<organism evidence="2">
    <name type="scientific">Cutibacterium acnes</name>
    <name type="common">Propionibacterium acnes</name>
    <dbReference type="NCBI Taxonomy" id="1747"/>
    <lineage>
        <taxon>Bacteria</taxon>
        <taxon>Bacillati</taxon>
        <taxon>Actinomycetota</taxon>
        <taxon>Actinomycetes</taxon>
        <taxon>Propionibacteriales</taxon>
        <taxon>Propionibacteriaceae</taxon>
        <taxon>Cutibacterium</taxon>
    </lineage>
</organism>
<evidence type="ECO:0000313" key="2">
    <source>
        <dbReference type="EMBL" id="AFH37437.1"/>
    </source>
</evidence>
<name>H9ZMP6_CUTAC</name>
<sequence>MTSLRSVGAAVILIPASLAAFTLIPRPQHHPQPVSSPTTGAVAPSPHRTLSPTPDPTPTRSMSPALPRVWPSSTAHPAATPAPLSPDITSAALTFTRGWLTRDPAARKVALVQIAAPTLMGSLMAAKPNQIPATTVAGTPTLTGASADGPLVAVPLADHTMLHLTLVPEPAAQTGWLVTSIKH</sequence>
<evidence type="ECO:0000256" key="1">
    <source>
        <dbReference type="SAM" id="MobiDB-lite"/>
    </source>
</evidence>
<protein>
    <submittedName>
        <fullName evidence="2">Uncharacterized protein</fullName>
    </submittedName>
</protein>
<dbReference type="AlphaFoldDB" id="H9ZMP6"/>
<feature type="region of interest" description="Disordered" evidence="1">
    <location>
        <begin position="29"/>
        <end position="83"/>
    </location>
</feature>
<dbReference type="EMBL" id="JQ612072">
    <property type="protein sequence ID" value="AFH37437.1"/>
    <property type="molecule type" value="Genomic_DNA"/>
</dbReference>